<keyword evidence="4" id="KW-0552">Olfaction</keyword>
<dbReference type="Pfam" id="PF00001">
    <property type="entry name" value="7tm_1"/>
    <property type="match status" value="1"/>
</dbReference>
<name>A0A7K5X1Y8_9CHAR</name>
<evidence type="ECO:0000256" key="3">
    <source>
        <dbReference type="ARBA" id="ARBA00022692"/>
    </source>
</evidence>
<keyword evidence="6 9" id="KW-0297">G-protein coupled receptor</keyword>
<dbReference type="PRINTS" id="PR00237">
    <property type="entry name" value="GPCRRHODOPSN"/>
</dbReference>
<keyword evidence="5 10" id="KW-1133">Transmembrane helix</keyword>
<feature type="transmembrane region" description="Helical" evidence="10">
    <location>
        <begin position="36"/>
        <end position="59"/>
    </location>
</feature>
<dbReference type="GO" id="GO:0005886">
    <property type="term" value="C:plasma membrane"/>
    <property type="evidence" value="ECO:0007669"/>
    <property type="project" value="UniProtKB-SubCell"/>
</dbReference>
<dbReference type="AlphaFoldDB" id="A0A7K5X1Y8"/>
<evidence type="ECO:0000256" key="8">
    <source>
        <dbReference type="ARBA" id="ARBA00023170"/>
    </source>
</evidence>
<feature type="domain" description="G-protein coupled receptors family 1 profile" evidence="11">
    <location>
        <begin position="49"/>
        <end position="139"/>
    </location>
</feature>
<dbReference type="GO" id="GO:0004930">
    <property type="term" value="F:G protein-coupled receptor activity"/>
    <property type="evidence" value="ECO:0007669"/>
    <property type="project" value="UniProtKB-KW"/>
</dbReference>
<comment type="subcellular location">
    <subcellularLocation>
        <location evidence="1">Cell membrane</location>
        <topology evidence="1">Multi-pass membrane protein</topology>
    </subcellularLocation>
</comment>
<keyword evidence="9" id="KW-0807">Transducer</keyword>
<keyword evidence="13" id="KW-1185">Reference proteome</keyword>
<keyword evidence="3 9" id="KW-0812">Transmembrane</keyword>
<dbReference type="InterPro" id="IPR017452">
    <property type="entry name" value="GPCR_Rhodpsn_7TM"/>
</dbReference>
<gene>
    <name evidence="12" type="primary">Or14j1_1</name>
    <name evidence="12" type="ORF">DROARD_R11665</name>
</gene>
<feature type="non-terminal residue" evidence="12">
    <location>
        <position position="139"/>
    </location>
</feature>
<dbReference type="PANTHER" id="PTHR26452">
    <property type="entry name" value="OLFACTORY RECEPTOR"/>
    <property type="match status" value="1"/>
</dbReference>
<protein>
    <submittedName>
        <fullName evidence="12">O14J1 protein</fullName>
    </submittedName>
</protein>
<dbReference type="Proteomes" id="UP000586671">
    <property type="component" value="Unassembled WGS sequence"/>
</dbReference>
<comment type="caution">
    <text evidence="12">The sequence shown here is derived from an EMBL/GenBank/DDBJ whole genome shotgun (WGS) entry which is preliminary data.</text>
</comment>
<keyword evidence="2" id="KW-1003">Cell membrane</keyword>
<dbReference type="PROSITE" id="PS50262">
    <property type="entry name" value="G_PROTEIN_RECEP_F1_2"/>
    <property type="match status" value="1"/>
</dbReference>
<keyword evidence="8 9" id="KW-0675">Receptor</keyword>
<evidence type="ECO:0000313" key="13">
    <source>
        <dbReference type="Proteomes" id="UP000586671"/>
    </source>
</evidence>
<evidence type="ECO:0000256" key="6">
    <source>
        <dbReference type="ARBA" id="ARBA00023040"/>
    </source>
</evidence>
<sequence>VTVLQVQRQQMFNDSAITVFFVLVSADSRELWLLHFWLFLGIDLAALLGNGLIITTVACDHRLHTPMYFFLLNLSLLDLRSVSTTVPEAMADLFCLRKISLSSCFAQSFFYFALGSTEFVLLVVMSFDRYVAICQPLRY</sequence>
<keyword evidence="7 10" id="KW-0472">Membrane</keyword>
<dbReference type="InterPro" id="IPR050516">
    <property type="entry name" value="Olfactory_GPCR"/>
</dbReference>
<reference evidence="12 13" key="1">
    <citation type="submission" date="2019-09" db="EMBL/GenBank/DDBJ databases">
        <title>Bird 10,000 Genomes (B10K) Project - Family phase.</title>
        <authorList>
            <person name="Zhang G."/>
        </authorList>
    </citation>
    <scope>NUCLEOTIDE SEQUENCE [LARGE SCALE GENOMIC DNA]</scope>
    <source>
        <strain evidence="12">B10K-DU-012-55</strain>
        <tissue evidence="12">Muscle</tissue>
    </source>
</reference>
<dbReference type="InterPro" id="IPR000276">
    <property type="entry name" value="GPCR_Rhodpsn"/>
</dbReference>
<evidence type="ECO:0000256" key="2">
    <source>
        <dbReference type="ARBA" id="ARBA00022475"/>
    </source>
</evidence>
<dbReference type="EMBL" id="VYZM01001219">
    <property type="protein sequence ID" value="NWU46871.1"/>
    <property type="molecule type" value="Genomic_DNA"/>
</dbReference>
<dbReference type="SUPFAM" id="SSF81321">
    <property type="entry name" value="Family A G protein-coupled receptor-like"/>
    <property type="match status" value="1"/>
</dbReference>
<evidence type="ECO:0000256" key="7">
    <source>
        <dbReference type="ARBA" id="ARBA00023136"/>
    </source>
</evidence>
<accession>A0A7K5X1Y8</accession>
<evidence type="ECO:0000256" key="5">
    <source>
        <dbReference type="ARBA" id="ARBA00022989"/>
    </source>
</evidence>
<evidence type="ECO:0000256" key="9">
    <source>
        <dbReference type="RuleBase" id="RU000688"/>
    </source>
</evidence>
<dbReference type="GO" id="GO:0007608">
    <property type="term" value="P:sensory perception of smell"/>
    <property type="evidence" value="ECO:0007669"/>
    <property type="project" value="UniProtKB-KW"/>
</dbReference>
<evidence type="ECO:0000259" key="11">
    <source>
        <dbReference type="PROSITE" id="PS50262"/>
    </source>
</evidence>
<feature type="non-terminal residue" evidence="12">
    <location>
        <position position="1"/>
    </location>
</feature>
<evidence type="ECO:0000256" key="10">
    <source>
        <dbReference type="SAM" id="Phobius"/>
    </source>
</evidence>
<evidence type="ECO:0000313" key="12">
    <source>
        <dbReference type="EMBL" id="NWU46871.1"/>
    </source>
</evidence>
<proteinExistence type="inferred from homology"/>
<feature type="transmembrane region" description="Helical" evidence="10">
    <location>
        <begin position="108"/>
        <end position="127"/>
    </location>
</feature>
<dbReference type="PROSITE" id="PS00237">
    <property type="entry name" value="G_PROTEIN_RECEP_F1_1"/>
    <property type="match status" value="1"/>
</dbReference>
<evidence type="ECO:0000256" key="4">
    <source>
        <dbReference type="ARBA" id="ARBA00022725"/>
    </source>
</evidence>
<organism evidence="12 13">
    <name type="scientific">Dromas ardeola</name>
    <dbReference type="NCBI Taxonomy" id="458190"/>
    <lineage>
        <taxon>Eukaryota</taxon>
        <taxon>Metazoa</taxon>
        <taxon>Chordata</taxon>
        <taxon>Craniata</taxon>
        <taxon>Vertebrata</taxon>
        <taxon>Euteleostomi</taxon>
        <taxon>Archelosauria</taxon>
        <taxon>Archosauria</taxon>
        <taxon>Dinosauria</taxon>
        <taxon>Saurischia</taxon>
        <taxon>Theropoda</taxon>
        <taxon>Coelurosauria</taxon>
        <taxon>Aves</taxon>
        <taxon>Neognathae</taxon>
        <taxon>Neoaves</taxon>
        <taxon>Charadriiformes</taxon>
        <taxon>Dromadidae</taxon>
        <taxon>Dromas</taxon>
    </lineage>
</organism>
<keyword evidence="4" id="KW-0716">Sensory transduction</keyword>
<dbReference type="Gene3D" id="1.20.1070.10">
    <property type="entry name" value="Rhodopsin 7-helix transmembrane proteins"/>
    <property type="match status" value="1"/>
</dbReference>
<evidence type="ECO:0000256" key="1">
    <source>
        <dbReference type="ARBA" id="ARBA00004651"/>
    </source>
</evidence>
<comment type="similarity">
    <text evidence="9">Belongs to the G-protein coupled receptor 1 family.</text>
</comment>